<gene>
    <name evidence="3" type="ORF">SAMN05216272_11080</name>
</gene>
<dbReference type="STRING" id="428992.SAMN05216272_11080"/>
<dbReference type="AlphaFoldDB" id="A0A1G8L0X7"/>
<evidence type="ECO:0000313" key="3">
    <source>
        <dbReference type="EMBL" id="SDI49273.1"/>
    </source>
</evidence>
<feature type="region of interest" description="Disordered" evidence="1">
    <location>
        <begin position="240"/>
        <end position="268"/>
    </location>
</feature>
<name>A0A1G8L0X7_9PSED</name>
<dbReference type="EMBL" id="FNDS01000010">
    <property type="protein sequence ID" value="SDI49273.1"/>
    <property type="molecule type" value="Genomic_DNA"/>
</dbReference>
<evidence type="ECO:0000256" key="2">
    <source>
        <dbReference type="SAM" id="SignalP"/>
    </source>
</evidence>
<evidence type="ECO:0008006" key="5">
    <source>
        <dbReference type="Google" id="ProtNLM"/>
    </source>
</evidence>
<dbReference type="RefSeq" id="WP_090266225.1">
    <property type="nucleotide sequence ID" value="NZ_FNDS01000010.1"/>
</dbReference>
<evidence type="ECO:0000313" key="4">
    <source>
        <dbReference type="Proteomes" id="UP000199636"/>
    </source>
</evidence>
<evidence type="ECO:0000256" key="1">
    <source>
        <dbReference type="SAM" id="MobiDB-lite"/>
    </source>
</evidence>
<dbReference type="Proteomes" id="UP000199636">
    <property type="component" value="Unassembled WGS sequence"/>
</dbReference>
<reference evidence="4" key="1">
    <citation type="submission" date="2016-10" db="EMBL/GenBank/DDBJ databases">
        <authorList>
            <person name="Varghese N."/>
            <person name="Submissions S."/>
        </authorList>
    </citation>
    <scope>NUCLEOTIDE SEQUENCE [LARGE SCALE GENOMIC DNA]</scope>
    <source>
        <strain evidence="4">CCM 7469</strain>
    </source>
</reference>
<accession>A0A1G8L0X7</accession>
<feature type="compositionally biased region" description="Polar residues" evidence="1">
    <location>
        <begin position="68"/>
        <end position="84"/>
    </location>
</feature>
<feature type="chain" id="PRO_5011758659" description="Heme utilization protein" evidence="2">
    <location>
        <begin position="25"/>
        <end position="340"/>
    </location>
</feature>
<dbReference type="OrthoDB" id="7024182at2"/>
<keyword evidence="2" id="KW-0732">Signal</keyword>
<feature type="region of interest" description="Disordered" evidence="1">
    <location>
        <begin position="68"/>
        <end position="89"/>
    </location>
</feature>
<sequence>MKPTMALKPLVFAVTAVMAVAVYAGNNENGNGHHHHGHGYGNHDPRTPYDPYKDPRIEAGASAIVTDTQDSHGNSVSNEGTKNTGSVSGSLGSASGNVGVNVAGGDLNQQANAAALATADEKFIFGYAEASTTVDQKNHNNSVDNYSTQNNASLSNSANSSSGNIGINVTAGNFNQQKNDLAAAVSGGAVSGATSSASQTSNGNSVSNVGLATYDTQTLKATVDLKGSYKGSGTGYVVDKDSKDHHGGGWGNNDSVTNDRGGKDQKDPLYFTESGSTELKGQATYQVLVQSGWKDPVTNNATISGSLNNVSGNVGANIAAGVGNQQSNSLSIAAGCKSCL</sequence>
<feature type="signal peptide" evidence="2">
    <location>
        <begin position="1"/>
        <end position="24"/>
    </location>
</feature>
<protein>
    <recommendedName>
        <fullName evidence="5">Heme utilization protein</fullName>
    </recommendedName>
</protein>
<proteinExistence type="predicted"/>
<keyword evidence="4" id="KW-1185">Reference proteome</keyword>
<organism evidence="3 4">
    <name type="scientific">Pseudomonas panipatensis</name>
    <dbReference type="NCBI Taxonomy" id="428992"/>
    <lineage>
        <taxon>Bacteria</taxon>
        <taxon>Pseudomonadati</taxon>
        <taxon>Pseudomonadota</taxon>
        <taxon>Gammaproteobacteria</taxon>
        <taxon>Pseudomonadales</taxon>
        <taxon>Pseudomonadaceae</taxon>
        <taxon>Pseudomonas</taxon>
    </lineage>
</organism>